<protein>
    <submittedName>
        <fullName evidence="7">Glycoside hydrolase family 5 protein</fullName>
    </submittedName>
</protein>
<dbReference type="InterPro" id="IPR017853">
    <property type="entry name" value="GH"/>
</dbReference>
<dbReference type="PANTHER" id="PTHR31297:SF17">
    <property type="entry name" value="ENDOGLUCANASE"/>
    <property type="match status" value="1"/>
</dbReference>
<comment type="similarity">
    <text evidence="4">Belongs to the glycosyl hydrolase 5 (cellulase A) family.</text>
</comment>
<sequence length="362" mass="40356">MPKLPRLAAAVTLALVAHAAFADDPAPNPPPATSQFKDISAHDQVRQLGRGVNVIGYDPFWRDGAQGNYKEEHFAKIKEAGFSTVRVVLFAFRALDAQNRLDPKWLNRLDWVVATATKHGLNVIVDEHDFDDCSKDVAACMPKLKAVWSQLAERYRNEPNTVVFELLNEPHGQFDAATWNVSFPQVLAIMRKTNPTRNVIIGGVRWNSRDTLKDLALPAADKHLIATFHYYDPFPFTHQGASWADEPIRSTTGIRFGKPAEIARIDQDFAAVKAWSDASGRPVFLGEFGAYDKAAMEDRVLWTSTVARTAEKYGFAWGYWQFSSDFVLYDFKKNDFIQPILKALVPATRQAGGVAGRCITGG</sequence>
<keyword evidence="2 4" id="KW-0378">Hydrolase</keyword>
<evidence type="ECO:0000256" key="4">
    <source>
        <dbReference type="RuleBase" id="RU361153"/>
    </source>
</evidence>
<dbReference type="InterPro" id="IPR050386">
    <property type="entry name" value="Glycosyl_hydrolase_5"/>
</dbReference>
<keyword evidence="3 4" id="KW-0326">Glycosidase</keyword>
<dbReference type="PANTHER" id="PTHR31297">
    <property type="entry name" value="GLUCAN ENDO-1,6-BETA-GLUCOSIDASE B"/>
    <property type="match status" value="1"/>
</dbReference>
<organism evidence="7 8">
    <name type="scientific">Telluria mixta</name>
    <dbReference type="NCBI Taxonomy" id="34071"/>
    <lineage>
        <taxon>Bacteria</taxon>
        <taxon>Pseudomonadati</taxon>
        <taxon>Pseudomonadota</taxon>
        <taxon>Betaproteobacteria</taxon>
        <taxon>Burkholderiales</taxon>
        <taxon>Oxalobacteraceae</taxon>
        <taxon>Telluria group</taxon>
        <taxon>Telluria</taxon>
    </lineage>
</organism>
<evidence type="ECO:0000256" key="2">
    <source>
        <dbReference type="ARBA" id="ARBA00022801"/>
    </source>
</evidence>
<dbReference type="PROSITE" id="PS00659">
    <property type="entry name" value="GLYCOSYL_HYDROL_F5"/>
    <property type="match status" value="1"/>
</dbReference>
<keyword evidence="8" id="KW-1185">Reference proteome</keyword>
<feature type="domain" description="Glycoside hydrolase family 5" evidence="6">
    <location>
        <begin position="49"/>
        <end position="324"/>
    </location>
</feature>
<gene>
    <name evidence="7" type="ORF">NX786_31045</name>
</gene>
<dbReference type="Gene3D" id="3.20.20.80">
    <property type="entry name" value="Glycosidases"/>
    <property type="match status" value="1"/>
</dbReference>
<evidence type="ECO:0000256" key="3">
    <source>
        <dbReference type="ARBA" id="ARBA00023295"/>
    </source>
</evidence>
<dbReference type="GO" id="GO:0016787">
    <property type="term" value="F:hydrolase activity"/>
    <property type="evidence" value="ECO:0007669"/>
    <property type="project" value="UniProtKB-KW"/>
</dbReference>
<dbReference type="InterPro" id="IPR018087">
    <property type="entry name" value="Glyco_hydro_5_CS"/>
</dbReference>
<dbReference type="RefSeq" id="WP_259452726.1">
    <property type="nucleotide sequence ID" value="NZ_CP119520.1"/>
</dbReference>
<evidence type="ECO:0000313" key="8">
    <source>
        <dbReference type="Proteomes" id="UP001165263"/>
    </source>
</evidence>
<dbReference type="InterPro" id="IPR001547">
    <property type="entry name" value="Glyco_hydro_5"/>
</dbReference>
<evidence type="ECO:0000256" key="1">
    <source>
        <dbReference type="ARBA" id="ARBA00022729"/>
    </source>
</evidence>
<feature type="signal peptide" evidence="5">
    <location>
        <begin position="1"/>
        <end position="22"/>
    </location>
</feature>
<accession>A0ABT2C8Q2</accession>
<feature type="chain" id="PRO_5046861101" evidence="5">
    <location>
        <begin position="23"/>
        <end position="362"/>
    </location>
</feature>
<comment type="caution">
    <text evidence="7">The sequence shown here is derived from an EMBL/GenBank/DDBJ whole genome shotgun (WGS) entry which is preliminary data.</text>
</comment>
<dbReference type="Proteomes" id="UP001165263">
    <property type="component" value="Unassembled WGS sequence"/>
</dbReference>
<name>A0ABT2C8Q2_9BURK</name>
<evidence type="ECO:0000256" key="5">
    <source>
        <dbReference type="SAM" id="SignalP"/>
    </source>
</evidence>
<dbReference type="EMBL" id="JANUHC010000017">
    <property type="protein sequence ID" value="MCS0633783.1"/>
    <property type="molecule type" value="Genomic_DNA"/>
</dbReference>
<reference evidence="7" key="1">
    <citation type="submission" date="2022-08" db="EMBL/GenBank/DDBJ databases">
        <title>Reclassification of Massilia species as members of the genera Telluria, Duganella, Pseudoduganella, Mokoshia gen. nov. and Zemynaea gen. nov. using orthogonal and non-orthogonal genome-based approaches.</title>
        <authorList>
            <person name="Bowman J.P."/>
        </authorList>
    </citation>
    <scope>NUCLEOTIDE SEQUENCE</scope>
    <source>
        <strain evidence="7">LMG 11547</strain>
    </source>
</reference>
<evidence type="ECO:0000313" key="7">
    <source>
        <dbReference type="EMBL" id="MCS0633783.1"/>
    </source>
</evidence>
<evidence type="ECO:0000259" key="6">
    <source>
        <dbReference type="Pfam" id="PF00150"/>
    </source>
</evidence>
<dbReference type="Pfam" id="PF00150">
    <property type="entry name" value="Cellulase"/>
    <property type="match status" value="1"/>
</dbReference>
<keyword evidence="1 5" id="KW-0732">Signal</keyword>
<proteinExistence type="inferred from homology"/>
<dbReference type="SUPFAM" id="SSF51445">
    <property type="entry name" value="(Trans)glycosidases"/>
    <property type="match status" value="1"/>
</dbReference>